<keyword evidence="2" id="KW-1185">Reference proteome</keyword>
<dbReference type="AlphaFoldDB" id="A0A419RR93"/>
<reference evidence="1 2" key="1">
    <citation type="journal article" date="2017" name="Int. J. Syst. Evol. Microbiol.">
        <title>Erythrobacter aquimixticola sp. nov., isolated from the junction between the ocean and a freshwater spring.</title>
        <authorList>
            <person name="Park S."/>
            <person name="Jung Y.T."/>
            <person name="Choi S.J."/>
            <person name="Yoon J.H."/>
        </authorList>
    </citation>
    <scope>NUCLEOTIDE SEQUENCE [LARGE SCALE GENOMIC DNA]</scope>
    <source>
        <strain evidence="1 2">JSSK-14</strain>
    </source>
</reference>
<accession>A0A419RR93</accession>
<evidence type="ECO:0000313" key="1">
    <source>
        <dbReference type="EMBL" id="RJY08289.1"/>
    </source>
</evidence>
<dbReference type="Proteomes" id="UP000285232">
    <property type="component" value="Unassembled WGS sequence"/>
</dbReference>
<comment type="caution">
    <text evidence="1">The sequence shown here is derived from an EMBL/GenBank/DDBJ whole genome shotgun (WGS) entry which is preliminary data.</text>
</comment>
<protein>
    <submittedName>
        <fullName evidence="1">Uncharacterized protein</fullName>
    </submittedName>
</protein>
<organism evidence="1 2">
    <name type="scientific">Aurantiacibacter aquimixticola</name>
    <dbReference type="NCBI Taxonomy" id="1958945"/>
    <lineage>
        <taxon>Bacteria</taxon>
        <taxon>Pseudomonadati</taxon>
        <taxon>Pseudomonadota</taxon>
        <taxon>Alphaproteobacteria</taxon>
        <taxon>Sphingomonadales</taxon>
        <taxon>Erythrobacteraceae</taxon>
        <taxon>Aurantiacibacter</taxon>
    </lineage>
</organism>
<name>A0A419RR93_9SPHN</name>
<dbReference type="EMBL" id="RAHX01000001">
    <property type="protein sequence ID" value="RJY08289.1"/>
    <property type="molecule type" value="Genomic_DNA"/>
</dbReference>
<proteinExistence type="predicted"/>
<gene>
    <name evidence="1" type="ORF">D6201_01980</name>
</gene>
<evidence type="ECO:0000313" key="2">
    <source>
        <dbReference type="Proteomes" id="UP000285232"/>
    </source>
</evidence>
<sequence length="119" mass="12724">MLMATPAVAQDMDADGDELRGQTVDVVFADGTRNSIFFGSTGVATISNTTGQTATANWFVRGDELCLQSSLATECYDYDNRFVAGRAYSLASDCQTAVWTARAVNPPRQMVAPTTGERG</sequence>